<keyword evidence="4" id="KW-0328">Glycosyltransferase</keyword>
<sequence>SGFFRTALEFEQTRTVTQETEREGFEEPDSATKHTPWFSARNPCPTLPSTTADGFLFFAVELRFGRSKLPVCSSTPSSSFRWFAYHSPKPVKSLQLSLELGAIYKNGDSGSILGEQAYQIVTLCYFSIATFLQMAADSRIDERQHIAIFTTASLPWMTGTAVNPLFRAAYLEKYGGRKATLVIPWLSIKDQELVYPSKITFDSPEEQESYIRQWLEERTGFTSGFNICFYFGKYSTDKMSILAVGDITEIIPDEEADIAVLEEPEHLTWYHHGQRWKTKFRRVIGVVHTNYLEYVKREKNGHVHAFFLKYINNWLTHIYCHKIIRLSAATQTFPKSIICNVHGVNPRFIEIGKMKEIQQKNGAQVFTKGAYYIGKMVWNKGYRELLQLLAEYQNQLSSIEVDLYGNGENSDEVQQTAKKLKMTVRVFPGRDHTDPLFHDYKVFINPSTTDVVCTTTAEALAMGKIVVCANHPSNEFFKQFPNCRVYGNKGEFLKVTLKALADEPMPMTDDQRHELSWEAATERFLKAADLNQLQVPSEKPIPSSRLPKSLSLKLRDLKKKIEDASASVHFVASGNEKIRCAFGAIPGSLQLDEQQSEELGLSYAVRRQSSSC</sequence>
<gene>
    <name evidence="14" type="ORF">Taro_044479</name>
</gene>
<dbReference type="GO" id="GO:0046481">
    <property type="term" value="F:digalactosyldiacylglycerol synthase activity"/>
    <property type="evidence" value="ECO:0007669"/>
    <property type="project" value="UniProtKB-EC"/>
</dbReference>
<keyword evidence="15" id="KW-1185">Reference proteome</keyword>
<name>A0A843X2T8_COLES</name>
<evidence type="ECO:0000256" key="9">
    <source>
        <dbReference type="ARBA" id="ARBA00024013"/>
    </source>
</evidence>
<protein>
    <recommendedName>
        <fullName evidence="12">Digalactosyldiacylglycerol synthase 2, chloroplastic</fullName>
        <ecNumber evidence="10">2.4.1.241</ecNumber>
    </recommendedName>
</protein>
<dbReference type="EC" id="2.4.1.241" evidence="10"/>
<dbReference type="FunFam" id="3.40.50.2000:FF:000084">
    <property type="entry name" value="Digalactosyldiacylglycerol synthase 2 chloroplastic"/>
    <property type="match status" value="1"/>
</dbReference>
<evidence type="ECO:0000256" key="1">
    <source>
        <dbReference type="ARBA" id="ARBA00009481"/>
    </source>
</evidence>
<dbReference type="Proteomes" id="UP000652761">
    <property type="component" value="Unassembled WGS sequence"/>
</dbReference>
<comment type="similarity">
    <text evidence="1">Belongs to the glycosyltransferase group 1 family. Glycosyltransferase 4 subfamily.</text>
</comment>
<evidence type="ECO:0000256" key="5">
    <source>
        <dbReference type="ARBA" id="ARBA00022679"/>
    </source>
</evidence>
<evidence type="ECO:0000313" key="14">
    <source>
        <dbReference type="EMBL" id="MQM11575.1"/>
    </source>
</evidence>
<dbReference type="AlphaFoldDB" id="A0A843X2T8"/>
<evidence type="ECO:0000256" key="12">
    <source>
        <dbReference type="ARBA" id="ARBA00071330"/>
    </source>
</evidence>
<evidence type="ECO:0000256" key="2">
    <source>
        <dbReference type="ARBA" id="ARBA00022528"/>
    </source>
</evidence>
<evidence type="ECO:0000256" key="10">
    <source>
        <dbReference type="ARBA" id="ARBA00024055"/>
    </source>
</evidence>
<dbReference type="EMBL" id="NMUH01005018">
    <property type="protein sequence ID" value="MQM11575.1"/>
    <property type="molecule type" value="Genomic_DNA"/>
</dbReference>
<reference evidence="14" key="1">
    <citation type="submission" date="2017-07" db="EMBL/GenBank/DDBJ databases">
        <title>Taro Niue Genome Assembly and Annotation.</title>
        <authorList>
            <person name="Atibalentja N."/>
            <person name="Keating K."/>
            <person name="Fields C.J."/>
        </authorList>
    </citation>
    <scope>NUCLEOTIDE SEQUENCE</scope>
    <source>
        <strain evidence="14">Niue_2</strain>
        <tissue evidence="14">Leaf</tissue>
    </source>
</reference>
<keyword evidence="8" id="KW-0472">Membrane</keyword>
<proteinExistence type="inferred from homology"/>
<dbReference type="GO" id="GO:0009707">
    <property type="term" value="C:chloroplast outer membrane"/>
    <property type="evidence" value="ECO:0007669"/>
    <property type="project" value="UniProtKB-SubCell"/>
</dbReference>
<dbReference type="OrthoDB" id="44480at2759"/>
<keyword evidence="7" id="KW-1002">Plastid outer membrane</keyword>
<evidence type="ECO:0000256" key="8">
    <source>
        <dbReference type="ARBA" id="ARBA00023136"/>
    </source>
</evidence>
<keyword evidence="3" id="KW-0934">Plastid</keyword>
<evidence type="ECO:0000256" key="13">
    <source>
        <dbReference type="SAM" id="MobiDB-lite"/>
    </source>
</evidence>
<keyword evidence="2" id="KW-0150">Chloroplast</keyword>
<feature type="region of interest" description="Disordered" evidence="13">
    <location>
        <begin position="15"/>
        <end position="34"/>
    </location>
</feature>
<evidence type="ECO:0000256" key="4">
    <source>
        <dbReference type="ARBA" id="ARBA00022676"/>
    </source>
</evidence>
<feature type="non-terminal residue" evidence="14">
    <location>
        <position position="1"/>
    </location>
</feature>
<dbReference type="InterPro" id="IPR044525">
    <property type="entry name" value="DGDG1/2"/>
</dbReference>
<dbReference type="Pfam" id="PF13692">
    <property type="entry name" value="Glyco_trans_1_4"/>
    <property type="match status" value="1"/>
</dbReference>
<evidence type="ECO:0000256" key="3">
    <source>
        <dbReference type="ARBA" id="ARBA00022640"/>
    </source>
</evidence>
<evidence type="ECO:0000256" key="6">
    <source>
        <dbReference type="ARBA" id="ARBA00022729"/>
    </source>
</evidence>
<accession>A0A843X2T8</accession>
<evidence type="ECO:0000256" key="11">
    <source>
        <dbReference type="ARBA" id="ARBA00048651"/>
    </source>
</evidence>
<dbReference type="GO" id="GO:0019375">
    <property type="term" value="P:galactolipid biosynthetic process"/>
    <property type="evidence" value="ECO:0007669"/>
    <property type="project" value="TreeGrafter"/>
</dbReference>
<comment type="caution">
    <text evidence="14">The sequence shown here is derived from an EMBL/GenBank/DDBJ whole genome shotgun (WGS) entry which is preliminary data.</text>
</comment>
<comment type="catalytic activity">
    <reaction evidence="11">
        <text>a 1,2-diacyl-3-O-(beta-D-galactosyl)-sn-glycerol + UDP-alpha-D-galactose = a 1,2-diacyl-3-O-[alpha-D-galactosyl-(1-&gt;6)-beta-D-galactosyl]-sn-glycerol + UDP + H(+)</text>
        <dbReference type="Rhea" id="RHEA:10520"/>
        <dbReference type="ChEBI" id="CHEBI:15378"/>
        <dbReference type="ChEBI" id="CHEBI:17615"/>
        <dbReference type="ChEBI" id="CHEBI:28396"/>
        <dbReference type="ChEBI" id="CHEBI:58223"/>
        <dbReference type="ChEBI" id="CHEBI:66914"/>
        <dbReference type="EC" id="2.4.1.241"/>
    </reaction>
</comment>
<evidence type="ECO:0000256" key="7">
    <source>
        <dbReference type="ARBA" id="ARBA00022805"/>
    </source>
</evidence>
<keyword evidence="5" id="KW-0808">Transferase</keyword>
<organism evidence="14 15">
    <name type="scientific">Colocasia esculenta</name>
    <name type="common">Wild taro</name>
    <name type="synonym">Arum esculentum</name>
    <dbReference type="NCBI Taxonomy" id="4460"/>
    <lineage>
        <taxon>Eukaryota</taxon>
        <taxon>Viridiplantae</taxon>
        <taxon>Streptophyta</taxon>
        <taxon>Embryophyta</taxon>
        <taxon>Tracheophyta</taxon>
        <taxon>Spermatophyta</taxon>
        <taxon>Magnoliopsida</taxon>
        <taxon>Liliopsida</taxon>
        <taxon>Araceae</taxon>
        <taxon>Aroideae</taxon>
        <taxon>Colocasieae</taxon>
        <taxon>Colocasia</taxon>
    </lineage>
</organism>
<dbReference type="PANTHER" id="PTHR46132:SF1">
    <property type="entry name" value="DIGALACTOSYLDIACYLGLYCEROL SYNTHASE 2, CHLOROPLASTIC"/>
    <property type="match status" value="1"/>
</dbReference>
<dbReference type="Gene3D" id="3.40.50.2000">
    <property type="entry name" value="Glycogen Phosphorylase B"/>
    <property type="match status" value="2"/>
</dbReference>
<keyword evidence="6" id="KW-0732">Signal</keyword>
<evidence type="ECO:0000313" key="15">
    <source>
        <dbReference type="Proteomes" id="UP000652761"/>
    </source>
</evidence>
<dbReference type="SUPFAM" id="SSF53756">
    <property type="entry name" value="UDP-Glycosyltransferase/glycogen phosphorylase"/>
    <property type="match status" value="1"/>
</dbReference>
<dbReference type="PANTHER" id="PTHR46132">
    <property type="entry name" value="DIGALACTOSYLDIACYLGLYCEROL SYNTHASE 2, CHLOROPLASTIC"/>
    <property type="match status" value="1"/>
</dbReference>
<comment type="subcellular location">
    <subcellularLocation>
        <location evidence="9">Plastid</location>
        <location evidence="9">Chloroplast outer membrane</location>
    </subcellularLocation>
</comment>
<dbReference type="CDD" id="cd01635">
    <property type="entry name" value="Glycosyltransferase_GTB-type"/>
    <property type="match status" value="1"/>
</dbReference>